<evidence type="ECO:0000259" key="2">
    <source>
        <dbReference type="Pfam" id="PF00345"/>
    </source>
</evidence>
<dbReference type="PANTHER" id="PTHR30251:SF4">
    <property type="entry name" value="SLR1668 PROTEIN"/>
    <property type="match status" value="1"/>
</dbReference>
<proteinExistence type="predicted"/>
<protein>
    <submittedName>
        <fullName evidence="3">Molecular chaperone</fullName>
    </submittedName>
</protein>
<organism evidence="3 4">
    <name type="scientific">Bordetella genomosp. 4</name>
    <dbReference type="NCBI Taxonomy" id="463044"/>
    <lineage>
        <taxon>Bacteria</taxon>
        <taxon>Pseudomonadati</taxon>
        <taxon>Pseudomonadota</taxon>
        <taxon>Betaproteobacteria</taxon>
        <taxon>Burkholderiales</taxon>
        <taxon>Alcaligenaceae</taxon>
        <taxon>Bordetella</taxon>
    </lineage>
</organism>
<dbReference type="RefSeq" id="WP_094836982.1">
    <property type="nucleotide sequence ID" value="NZ_NEVQ01000001.1"/>
</dbReference>
<dbReference type="InterPro" id="IPR016147">
    <property type="entry name" value="Pili_assmbl_chaperone_N"/>
</dbReference>
<accession>A0A261V2C7</accession>
<dbReference type="InterPro" id="IPR050643">
    <property type="entry name" value="Periplasmic_pilus_chap"/>
</dbReference>
<evidence type="ECO:0000313" key="3">
    <source>
        <dbReference type="EMBL" id="OZI67680.1"/>
    </source>
</evidence>
<dbReference type="GO" id="GO:0030288">
    <property type="term" value="C:outer membrane-bounded periplasmic space"/>
    <property type="evidence" value="ECO:0007669"/>
    <property type="project" value="InterPro"/>
</dbReference>
<feature type="domain" description="Pili assembly chaperone N-terminal" evidence="2">
    <location>
        <begin position="37"/>
        <end position="146"/>
    </location>
</feature>
<dbReference type="InterPro" id="IPR013783">
    <property type="entry name" value="Ig-like_fold"/>
</dbReference>
<dbReference type="Proteomes" id="UP000216885">
    <property type="component" value="Unassembled WGS sequence"/>
</dbReference>
<reference evidence="3 4" key="1">
    <citation type="submission" date="2017-05" db="EMBL/GenBank/DDBJ databases">
        <title>Complete and WGS of Bordetella genogroups.</title>
        <authorList>
            <person name="Spilker T."/>
            <person name="LiPuma J."/>
        </authorList>
    </citation>
    <scope>NUCLEOTIDE SEQUENCE [LARGE SCALE GENOMIC DNA]</scope>
    <source>
        <strain evidence="3 4">AU9919</strain>
    </source>
</reference>
<dbReference type="SUPFAM" id="SSF49354">
    <property type="entry name" value="PapD-like"/>
    <property type="match status" value="1"/>
</dbReference>
<dbReference type="Pfam" id="PF00345">
    <property type="entry name" value="PapD_N"/>
    <property type="match status" value="1"/>
</dbReference>
<evidence type="ECO:0000313" key="4">
    <source>
        <dbReference type="Proteomes" id="UP000216885"/>
    </source>
</evidence>
<keyword evidence="4" id="KW-1185">Reference proteome</keyword>
<dbReference type="PANTHER" id="PTHR30251">
    <property type="entry name" value="PILUS ASSEMBLY CHAPERONE"/>
    <property type="match status" value="1"/>
</dbReference>
<evidence type="ECO:0000256" key="1">
    <source>
        <dbReference type="SAM" id="SignalP"/>
    </source>
</evidence>
<comment type="caution">
    <text evidence="3">The sequence shown here is derived from an EMBL/GenBank/DDBJ whole genome shotgun (WGS) entry which is preliminary data.</text>
</comment>
<dbReference type="InterPro" id="IPR008962">
    <property type="entry name" value="PapD-like_sf"/>
</dbReference>
<name>A0A261V2C7_9BORD</name>
<keyword evidence="1" id="KW-0732">Signal</keyword>
<feature type="signal peptide" evidence="1">
    <location>
        <begin position="1"/>
        <end position="24"/>
    </location>
</feature>
<sequence>MAGWFRKLLWIGCLALSAVSVARAASAVLIWPINPVLESDQSATALWLENRGKQPVTLQVRVLAWAQANYEEDYAAQKEIVASPPFAQIEPGKRQLVRLIRQGPQPTRAEDAYRIVIDEVPAAAAQAQPQGLGVQFQMRYSLPFFVTAPGIWTQPRNDVERDPATATQPKLNWQLTTVQGARYLEVQNTGTVHARLSRVRWTGDGTEAVLNNGLLGYVLAGQRMRWKLPPNVMPRPGMRLSVQLADNTSPIEVPAR</sequence>
<dbReference type="Gene3D" id="2.60.40.10">
    <property type="entry name" value="Immunoglobulins"/>
    <property type="match status" value="1"/>
</dbReference>
<dbReference type="AlphaFoldDB" id="A0A261V2C7"/>
<dbReference type="EMBL" id="NEVQ01000001">
    <property type="protein sequence ID" value="OZI67680.1"/>
    <property type="molecule type" value="Genomic_DNA"/>
</dbReference>
<gene>
    <name evidence="3" type="ORF">CAL20_01150</name>
</gene>
<dbReference type="GO" id="GO:0071555">
    <property type="term" value="P:cell wall organization"/>
    <property type="evidence" value="ECO:0007669"/>
    <property type="project" value="InterPro"/>
</dbReference>
<feature type="chain" id="PRO_5012244023" evidence="1">
    <location>
        <begin position="25"/>
        <end position="256"/>
    </location>
</feature>